<evidence type="ECO:0000313" key="2">
    <source>
        <dbReference type="EMBL" id="AIF39670.1"/>
    </source>
</evidence>
<dbReference type="eggNOG" id="COG0726">
    <property type="taxonomic scope" value="Bacteria"/>
</dbReference>
<evidence type="ECO:0000313" key="3">
    <source>
        <dbReference type="Proteomes" id="UP000027986"/>
    </source>
</evidence>
<accession>A0A075JDF4</accession>
<dbReference type="PANTHER" id="PTHR45985:SF3">
    <property type="entry name" value="CHITIN DEACETYLASE-LIKE 4"/>
    <property type="match status" value="1"/>
</dbReference>
<gene>
    <name evidence="2" type="ORF">HX89_00125</name>
</gene>
<dbReference type="PROSITE" id="PS51257">
    <property type="entry name" value="PROKAR_LIPOPROTEIN"/>
    <property type="match status" value="1"/>
</dbReference>
<proteinExistence type="predicted"/>
<evidence type="ECO:0008006" key="4">
    <source>
        <dbReference type="Google" id="ProtNLM"/>
    </source>
</evidence>
<dbReference type="PANTHER" id="PTHR45985">
    <property type="match status" value="1"/>
</dbReference>
<dbReference type="HOGENOM" id="CLU_040541_0_0_11"/>
<protein>
    <recommendedName>
        <fullName evidence="4">Lipoprotein</fullName>
    </recommendedName>
</protein>
<dbReference type="KEGG" id="dni:HX89_00125"/>
<evidence type="ECO:0000256" key="1">
    <source>
        <dbReference type="SAM" id="MobiDB-lite"/>
    </source>
</evidence>
<reference evidence="2 3" key="1">
    <citation type="submission" date="2014-07" db="EMBL/GenBank/DDBJ databases">
        <title>Genome Sequencing of Dermacoccus nishinomiyaensis.</title>
        <authorList>
            <person name="Hong K.W."/>
            <person name="Chan K.G."/>
        </authorList>
    </citation>
    <scope>NUCLEOTIDE SEQUENCE [LARGE SCALE GENOMIC DNA]</scope>
    <source>
        <strain evidence="2 3">M25</strain>
    </source>
</reference>
<dbReference type="GO" id="GO:0005975">
    <property type="term" value="P:carbohydrate metabolic process"/>
    <property type="evidence" value="ECO:0007669"/>
    <property type="project" value="InterPro"/>
</dbReference>
<dbReference type="SUPFAM" id="SSF88713">
    <property type="entry name" value="Glycoside hydrolase/deacetylase"/>
    <property type="match status" value="1"/>
</dbReference>
<dbReference type="Proteomes" id="UP000027986">
    <property type="component" value="Chromosome"/>
</dbReference>
<dbReference type="InterPro" id="IPR011330">
    <property type="entry name" value="Glyco_hydro/deAcase_b/a-brl"/>
</dbReference>
<dbReference type="EMBL" id="CP008889">
    <property type="protein sequence ID" value="AIF39670.1"/>
    <property type="molecule type" value="Genomic_DNA"/>
</dbReference>
<dbReference type="AlphaFoldDB" id="A0A075JDF4"/>
<dbReference type="Gene3D" id="3.20.20.370">
    <property type="entry name" value="Glycoside hydrolase/deacetylase"/>
    <property type="match status" value="1"/>
</dbReference>
<feature type="compositionally biased region" description="Low complexity" evidence="1">
    <location>
        <begin position="24"/>
        <end position="50"/>
    </location>
</feature>
<name>A0A075JDF4_9MICO</name>
<feature type="region of interest" description="Disordered" evidence="1">
    <location>
        <begin position="24"/>
        <end position="76"/>
    </location>
</feature>
<dbReference type="InterPro" id="IPR052740">
    <property type="entry name" value="CE4"/>
</dbReference>
<sequence length="408" mass="44548">MSKAAVARRTVLSGAGVWALAACSTSSKSDGSGKGVKAGSSAKASASSASPQGKTIGDGSMSDTGPQPGLYKPKKLKKGDVPPQFVVVSWDGAAELVDNPLLSRFRKVSRETGAHMTLFLSGIYFLPESKKTLYHAPHHKPGATDINFLPDDCVHATIKGIGESWTEGHEIGTHFNGHFCGPTGGSTWSPSDWGSEIDQARSFVANWRTNTGFHDLPPLPFDYDKELIGGRTPCLEGGDNLRTEAEKLGWRYDTSKSTLQMWPKKDKGLWDMSLQSIPLAGTRFQVLSMDYNIMFNQSKVTKGNPAMHATWRKQAVDSYMAGFNRSYEGNRAPLVIGNHFEGWNGGIYMDAVEEVMRKVAAHKDAKMVSFRELCDWMDAQDPKVVKKLQALAPGETPPGGWDEYLELT</sequence>
<keyword evidence="3" id="KW-1185">Reference proteome</keyword>
<organism evidence="2 3">
    <name type="scientific">Dermacoccus nishinomiyaensis</name>
    <dbReference type="NCBI Taxonomy" id="1274"/>
    <lineage>
        <taxon>Bacteria</taxon>
        <taxon>Bacillati</taxon>
        <taxon>Actinomycetota</taxon>
        <taxon>Actinomycetes</taxon>
        <taxon>Micrococcales</taxon>
        <taxon>Dermacoccaceae</taxon>
        <taxon>Dermacoccus</taxon>
    </lineage>
</organism>